<gene>
    <name evidence="3" type="ORF">RVR_630</name>
</gene>
<dbReference type="Gene3D" id="2.60.120.260">
    <property type="entry name" value="Galactose-binding domain-like"/>
    <property type="match status" value="1"/>
</dbReference>
<evidence type="ECO:0000313" key="4">
    <source>
        <dbReference type="Proteomes" id="UP000595703"/>
    </source>
</evidence>
<feature type="compositionally biased region" description="Gly residues" evidence="1">
    <location>
        <begin position="44"/>
        <end position="56"/>
    </location>
</feature>
<dbReference type="KEGG" id="arev:RVR_630"/>
<evidence type="ECO:0000313" key="3">
    <source>
        <dbReference type="EMBL" id="BBA95677.1"/>
    </source>
</evidence>
<organism evidence="3 4">
    <name type="scientific">Actinacidiphila reveromycinica</name>
    <dbReference type="NCBI Taxonomy" id="659352"/>
    <lineage>
        <taxon>Bacteria</taxon>
        <taxon>Bacillati</taxon>
        <taxon>Actinomycetota</taxon>
        <taxon>Actinomycetes</taxon>
        <taxon>Kitasatosporales</taxon>
        <taxon>Streptomycetaceae</taxon>
        <taxon>Actinacidiphila</taxon>
    </lineage>
</organism>
<reference evidence="3 4" key="2">
    <citation type="journal article" date="2011" name="J. Antibiot.">
        <title>Furaquinocins I and J: novel polyketide isoprenoid hybrid compounds from Streptomyces reveromyceticus SN-593.</title>
        <authorList>
            <person name="Panthee S."/>
            <person name="Takahashi S."/>
            <person name="Takagi H."/>
            <person name="Nogawa T."/>
            <person name="Oowada E."/>
            <person name="Uramoto M."/>
            <person name="Osada H."/>
        </authorList>
    </citation>
    <scope>NUCLEOTIDE SEQUENCE [LARGE SCALE GENOMIC DNA]</scope>
    <source>
        <strain evidence="3 4">SN-593</strain>
    </source>
</reference>
<dbReference type="PANTHER" id="PTHR36848:SF2">
    <property type="entry name" value="SECRETED PROTEIN"/>
    <property type="match status" value="1"/>
</dbReference>
<dbReference type="RefSeq" id="WP_202232173.1">
    <property type="nucleotide sequence ID" value="NZ_AP018365.1"/>
</dbReference>
<feature type="chain" id="PRO_5032708459" evidence="2">
    <location>
        <begin position="35"/>
        <end position="1291"/>
    </location>
</feature>
<keyword evidence="2" id="KW-0732">Signal</keyword>
<dbReference type="PANTHER" id="PTHR36848">
    <property type="entry name" value="DNA-BINDING PROTEIN (PUTATIVE SECRETED PROTEIN)-RELATED"/>
    <property type="match status" value="1"/>
</dbReference>
<reference evidence="3 4" key="1">
    <citation type="journal article" date="2010" name="J. Bacteriol.">
        <title>Biochemical characterization of a novel indole prenyltransferase from Streptomyces sp. SN-593.</title>
        <authorList>
            <person name="Takahashi S."/>
            <person name="Takagi H."/>
            <person name="Toyoda A."/>
            <person name="Uramoto M."/>
            <person name="Nogawa T."/>
            <person name="Ueki M."/>
            <person name="Sakaki Y."/>
            <person name="Osada H."/>
        </authorList>
    </citation>
    <scope>NUCLEOTIDE SEQUENCE [LARGE SCALE GENOMIC DNA]</scope>
    <source>
        <strain evidence="3 4">SN-593</strain>
    </source>
</reference>
<accession>A0A7U3UN74</accession>
<dbReference type="EMBL" id="AP018365">
    <property type="protein sequence ID" value="BBA95677.1"/>
    <property type="molecule type" value="Genomic_DNA"/>
</dbReference>
<protein>
    <submittedName>
        <fullName evidence="3">Uncharacterized protein</fullName>
    </submittedName>
</protein>
<sequence length="1291" mass="131730">MTRARDSRLGNRLRTRVALALAAVLLGSAGTATASPVTAAADRGGSGARSGAGSRSGAGDATAPRTAEPNPVLTAASFARPPVVDRPKYRWWLPVADESDTELRLELHQIAAVDGGGAEVTAFPAPDAPGSTLHGSEPYLARYGYGTPLWTHRVRVMEDAAVADGLVLDLAAGPRWPPTVPTTDSFNQPQVAQQVVYGREFDAPGSTRAGALPPTVVRPPTVTRTLCGEVAAGADTLRLDSTRNLAVGDRLALGAADGTGTDVVTVRAVGTSSPCSTAAAATKAGATRMETATTDAGLVAGVTVTVGSGADRDTATIRTAGSAAGSTTLSSETVPGATTLALASVAGIAPGDTLTVDPGAGGEPARVAAVDKAAHTVTVPPLAAAHPLGAAVSDAGRDLAFTTALAHAHTAGEPVRASGTGVRVSPTASAHPAGEHAVDTARSELVAVEAAQCATACDASTAPVPLDRASVTDLTGRTDAHGGLTHTFPRGNGHPWVLLDFYRTADGQAVNNVSPNGSAYVLDHLSAGGATALTDFWDRAVLRDASVRDAIARTGRTLGTPAFFEDSLELSDELTWTADFPARFAQLRGYPVTQALPVLAGFDARRAPAAPAPFTYSDGQGARMLRDYERTFGDLYAGRYLPALQRWAEAAGLTVRAQTYGAPIDAAEAGTRIGIPEGEGFEFNGRNPDQDFKVIAAGAARTGAPVVSGECCAIRSQVWATTTAQDLTGEVYVDMAGGDNQIVWHGMPYATAPPGSGPTSSWPGFSYGGNTGFSEAWSPRMPQWRDAKALNDDIARMSLVLRQGRPSYDVGVYYQNTGLAGQAYDDPSSVLRNTSALAAAGYTYGYADSSFLTDASKDLRDGVLFPGASDYRALVLDDPATLLPAAADQILALARAGLPVVLIGPATPADPTTPGHDPGGGDRTVQADWKALYALAGDGAAAEEAGPRVVRVATEAEAPTALARLGISPAAAHDGGDGAVLDVRRDDGDTQYYYLYNNGTKAVDQRLTLTGRGAPYALDTWTGAVTPLAGYSTDGDTVSLDVRLGAHDARVVAVSTDAAKFGAAPGPVAAASTTADGAVFGPDGSLAIDATRAGDYRTTLSTGRTATTSIADVPAATTLLDWRLSVDSWTPGPSGAAGDTAHTAIGPIAVTADPGTGALPAWTAITRAAGYPADLQDVAGTATYTAHLTLPDGWTGGRHARLDLGRVTDTAEVAVNGTPLPPVDLADPSRVDLGDTLRGGDNTLTVRVATPLLNAVRVAPGTGAAGRARTANGLLGPVVLTPYGRATVSAT</sequence>
<dbReference type="InterPro" id="IPR053161">
    <property type="entry name" value="Ulvan_degrading_GH"/>
</dbReference>
<proteinExistence type="predicted"/>
<reference evidence="3 4" key="4">
    <citation type="journal article" date="2020" name="Sci. Rep.">
        <title>beta-carboline chemical signals induce reveromycin production through a LuxR family regulator in Streptomyces sp. SN-593.</title>
        <authorList>
            <person name="Panthee S."/>
            <person name="Kito N."/>
            <person name="Hayashi T."/>
            <person name="Shimizu T."/>
            <person name="Ishikawa J."/>
            <person name="Hamamoto H."/>
            <person name="Osada H."/>
            <person name="Takahashi S."/>
        </authorList>
    </citation>
    <scope>NUCLEOTIDE SEQUENCE [LARGE SCALE GENOMIC DNA]</scope>
    <source>
        <strain evidence="3 4">SN-593</strain>
    </source>
</reference>
<name>A0A7U3UN74_9ACTN</name>
<feature type="region of interest" description="Disordered" evidence="1">
    <location>
        <begin position="410"/>
        <end position="438"/>
    </location>
</feature>
<dbReference type="Proteomes" id="UP000595703">
    <property type="component" value="Chromosome"/>
</dbReference>
<feature type="signal peptide" evidence="2">
    <location>
        <begin position="1"/>
        <end position="34"/>
    </location>
</feature>
<reference evidence="3 4" key="3">
    <citation type="journal article" date="2011" name="Nat. Chem. Biol.">
        <title>Reveromycin A biosynthesis uses RevG and RevJ for stereospecific spiroacetal formation.</title>
        <authorList>
            <person name="Takahashi S."/>
            <person name="Toyoda A."/>
            <person name="Sekiyama Y."/>
            <person name="Takagi H."/>
            <person name="Nogawa T."/>
            <person name="Uramoto M."/>
            <person name="Suzuki R."/>
            <person name="Koshino H."/>
            <person name="Kumano T."/>
            <person name="Panthee S."/>
            <person name="Dairi T."/>
            <person name="Ishikawa J."/>
            <person name="Ikeda H."/>
            <person name="Sakaki Y."/>
            <person name="Osada H."/>
        </authorList>
    </citation>
    <scope>NUCLEOTIDE SEQUENCE [LARGE SCALE GENOMIC DNA]</scope>
    <source>
        <strain evidence="3 4">SN-593</strain>
    </source>
</reference>
<feature type="compositionally biased region" description="Low complexity" evidence="1">
    <location>
        <begin position="34"/>
        <end position="43"/>
    </location>
</feature>
<dbReference type="Pfam" id="PF17132">
    <property type="entry name" value="Glyco_hydro_106"/>
    <property type="match status" value="1"/>
</dbReference>
<dbReference type="SUPFAM" id="SSF49785">
    <property type="entry name" value="Galactose-binding domain-like"/>
    <property type="match status" value="1"/>
</dbReference>
<feature type="region of interest" description="Disordered" evidence="1">
    <location>
        <begin position="34"/>
        <end position="74"/>
    </location>
</feature>
<dbReference type="InterPro" id="IPR008979">
    <property type="entry name" value="Galactose-bd-like_sf"/>
</dbReference>
<keyword evidence="4" id="KW-1185">Reference proteome</keyword>
<evidence type="ECO:0000256" key="2">
    <source>
        <dbReference type="SAM" id="SignalP"/>
    </source>
</evidence>
<evidence type="ECO:0000256" key="1">
    <source>
        <dbReference type="SAM" id="MobiDB-lite"/>
    </source>
</evidence>